<keyword evidence="2" id="KW-1185">Reference proteome</keyword>
<evidence type="ECO:0000313" key="2">
    <source>
        <dbReference type="Proteomes" id="UP000054270"/>
    </source>
</evidence>
<accession>A0A0D2KIK1</accession>
<gene>
    <name evidence="1" type="ORF">HYPSUDRAFT_59344</name>
</gene>
<protein>
    <submittedName>
        <fullName evidence="1">Uncharacterized protein</fullName>
    </submittedName>
</protein>
<reference evidence="2" key="1">
    <citation type="submission" date="2014-04" db="EMBL/GenBank/DDBJ databases">
        <title>Evolutionary Origins and Diversification of the Mycorrhizal Mutualists.</title>
        <authorList>
            <consortium name="DOE Joint Genome Institute"/>
            <consortium name="Mycorrhizal Genomics Consortium"/>
            <person name="Kohler A."/>
            <person name="Kuo A."/>
            <person name="Nagy L.G."/>
            <person name="Floudas D."/>
            <person name="Copeland A."/>
            <person name="Barry K.W."/>
            <person name="Cichocki N."/>
            <person name="Veneault-Fourrey C."/>
            <person name="LaButti K."/>
            <person name="Lindquist E.A."/>
            <person name="Lipzen A."/>
            <person name="Lundell T."/>
            <person name="Morin E."/>
            <person name="Murat C."/>
            <person name="Riley R."/>
            <person name="Ohm R."/>
            <person name="Sun H."/>
            <person name="Tunlid A."/>
            <person name="Henrissat B."/>
            <person name="Grigoriev I.V."/>
            <person name="Hibbett D.S."/>
            <person name="Martin F."/>
        </authorList>
    </citation>
    <scope>NUCLEOTIDE SEQUENCE [LARGE SCALE GENOMIC DNA]</scope>
    <source>
        <strain evidence="2">FD-334 SS-4</strain>
    </source>
</reference>
<dbReference type="AlphaFoldDB" id="A0A0D2KIK1"/>
<dbReference type="Proteomes" id="UP000054270">
    <property type="component" value="Unassembled WGS sequence"/>
</dbReference>
<proteinExistence type="predicted"/>
<organism evidence="1 2">
    <name type="scientific">Hypholoma sublateritium (strain FD-334 SS-4)</name>
    <dbReference type="NCBI Taxonomy" id="945553"/>
    <lineage>
        <taxon>Eukaryota</taxon>
        <taxon>Fungi</taxon>
        <taxon>Dikarya</taxon>
        <taxon>Basidiomycota</taxon>
        <taxon>Agaricomycotina</taxon>
        <taxon>Agaricomycetes</taxon>
        <taxon>Agaricomycetidae</taxon>
        <taxon>Agaricales</taxon>
        <taxon>Agaricineae</taxon>
        <taxon>Strophariaceae</taxon>
        <taxon>Hypholoma</taxon>
    </lineage>
</organism>
<sequence>MQAESVGCCRARGVHVEILDELTPIFTQMFHLYALEQLRGEIDACRDDVVRLLRAAIGYLVRSGRMWIAKGSIVVTHSYHAGHSRWTARVFLPGQTGAYVGGIHIYQKHLGLYRRANATFREVERDAAESIWRNRTFGGRCVHTAYLICNIIFFLSLNFQ</sequence>
<name>A0A0D2KIK1_HYPSF</name>
<dbReference type="EMBL" id="KN817677">
    <property type="protein sequence ID" value="KJA14477.1"/>
    <property type="molecule type" value="Genomic_DNA"/>
</dbReference>
<evidence type="ECO:0000313" key="1">
    <source>
        <dbReference type="EMBL" id="KJA14477.1"/>
    </source>
</evidence>